<protein>
    <recommendedName>
        <fullName evidence="5">CBM-cenC domain-containing protein</fullName>
    </recommendedName>
</protein>
<dbReference type="EMBL" id="FNKM01000002">
    <property type="protein sequence ID" value="SDR23161.1"/>
    <property type="molecule type" value="Genomic_DNA"/>
</dbReference>
<evidence type="ECO:0000313" key="4">
    <source>
        <dbReference type="Proteomes" id="UP000317267"/>
    </source>
</evidence>
<organism evidence="2 4">
    <name type="scientific">Pseudomonas grimontii</name>
    <dbReference type="NCBI Taxonomy" id="129847"/>
    <lineage>
        <taxon>Bacteria</taxon>
        <taxon>Pseudomonadati</taxon>
        <taxon>Pseudomonadota</taxon>
        <taxon>Gammaproteobacteria</taxon>
        <taxon>Pseudomonadales</taxon>
        <taxon>Pseudomonadaceae</taxon>
        <taxon>Pseudomonas</taxon>
    </lineage>
</organism>
<evidence type="ECO:0008006" key="5">
    <source>
        <dbReference type="Google" id="ProtNLM"/>
    </source>
</evidence>
<dbReference type="EMBL" id="VFES01000005">
    <property type="protein sequence ID" value="TWR67035.1"/>
    <property type="molecule type" value="Genomic_DNA"/>
</dbReference>
<gene>
    <name evidence="2" type="ORF">FIV39_09990</name>
    <name evidence="1" type="ORF">SAMN04490186_4201</name>
</gene>
<name>A0A1H1HCR5_9PSED</name>
<dbReference type="Gene3D" id="2.60.120.260">
    <property type="entry name" value="Galactose-binding domain-like"/>
    <property type="match status" value="1"/>
</dbReference>
<evidence type="ECO:0000313" key="3">
    <source>
        <dbReference type="Proteomes" id="UP000198740"/>
    </source>
</evidence>
<dbReference type="SUPFAM" id="SSF49785">
    <property type="entry name" value="Galactose-binding domain-like"/>
    <property type="match status" value="1"/>
</dbReference>
<proteinExistence type="predicted"/>
<dbReference type="Proteomes" id="UP000317267">
    <property type="component" value="Unassembled WGS sequence"/>
</dbReference>
<dbReference type="Proteomes" id="UP000198740">
    <property type="component" value="Unassembled WGS sequence"/>
</dbReference>
<comment type="caution">
    <text evidence="2">The sequence shown here is derived from an EMBL/GenBank/DDBJ whole genome shotgun (WGS) entry which is preliminary data.</text>
</comment>
<reference evidence="1 3" key="1">
    <citation type="submission" date="2016-10" db="EMBL/GenBank/DDBJ databases">
        <authorList>
            <person name="Varghese N."/>
            <person name="Submissions S."/>
        </authorList>
    </citation>
    <scope>NUCLEOTIDE SEQUENCE [LARGE SCALE GENOMIC DNA]</scope>
    <source>
        <strain evidence="1 3">BS2976</strain>
    </source>
</reference>
<keyword evidence="3" id="KW-1185">Reference proteome</keyword>
<sequence>MSRKTPKKPRAPLNDYDLGPVLISGVEPPLEGDTESDGALGARHVEHNLEVLLLTFPEIVLDTEIYLIWNNPEAPVDYFIIQPENLGNRFFSLMVDKEQILPEWAEVYCLIKRPSGNQSKTKPLKLRVKRNRPGYPDPNEFTEGNQGLVFFLPPDLEAGSHVDMARAERGVVLEIHPWENMAEWDTCRIDWGATILEHIVKASEVRRSFEMLIPPEIIKQNPHYVNMPVAMQIKDVAGNYPADPNSKSNWSEIQRVEVNLGLLRPRPPFLKQAGETVELDELGNAAQIVQIFIDNDFFEPKDKIAFEWEGRDIQNVPFFHSEQRDVNITNFIEDFNVPNEMVKAIAGGVAIMYYNLFKARDNKWLPSRKVRIRVNGDVIEWPAPSIVEAPGGELNPNSNATMKYRAQDGWTSATKIRIVWAAHSVNFTEEFFLGPIPGNKELSFTVPSAQVRRFNTLPVDVYYERIDLLPHRSSQRLFLIVGQYARTLPPVEVDARWGNYLIPEDIGTHITVTIPPIDSLQNDVITLDWEGNNVSTRVQVTVSPTQQGKALLIPIERRFVSENLNGSVRIKYSLARAGVPRRFSPFFVLYIRPGRDHITNFDNSNLNGWVSGPALNNGRDIQFRIYNGNTVFHNWTNTSSNNSGVLFSQRFSNIIQGHRYEFSLKARRFWGTSEIPSLSLSSNYGQLTNPTLITNLGTWRELKGTLTATSSQIELFINSHQASPVGNDYEIDDIRFRRI</sequence>
<accession>A0A1H1HCR5</accession>
<dbReference type="AlphaFoldDB" id="A0A1H1HCR5"/>
<dbReference type="OrthoDB" id="6845417at2"/>
<dbReference type="RefSeq" id="WP_090404310.1">
    <property type="nucleotide sequence ID" value="NZ_FNKM01000002.1"/>
</dbReference>
<dbReference type="InterPro" id="IPR008979">
    <property type="entry name" value="Galactose-bd-like_sf"/>
</dbReference>
<evidence type="ECO:0000313" key="2">
    <source>
        <dbReference type="EMBL" id="TWR67035.1"/>
    </source>
</evidence>
<evidence type="ECO:0000313" key="1">
    <source>
        <dbReference type="EMBL" id="SDR23161.1"/>
    </source>
</evidence>
<reference evidence="2 4" key="2">
    <citation type="submission" date="2019-06" db="EMBL/GenBank/DDBJ databases">
        <title>Pseudomonas bimorpha sp. nov. isolated from bovine raw milk and skim milk concentrate.</title>
        <authorList>
            <person name="Hofmann K."/>
            <person name="Huptas C."/>
            <person name="Doll E."/>
            <person name="Scherer S."/>
            <person name="Wenning M."/>
        </authorList>
    </citation>
    <scope>NUCLEOTIDE SEQUENCE [LARGE SCALE GENOMIC DNA]</scope>
    <source>
        <strain evidence="2 4">DSM 17515</strain>
    </source>
</reference>